<name>A0A154IE05_RHILE</name>
<proteinExistence type="inferred from homology"/>
<evidence type="ECO:0000259" key="2">
    <source>
        <dbReference type="Pfam" id="PF01337"/>
    </source>
</evidence>
<dbReference type="InterPro" id="IPR000468">
    <property type="entry name" value="Barstar"/>
</dbReference>
<dbReference type="InterPro" id="IPR035905">
    <property type="entry name" value="Barstar-like_sf"/>
</dbReference>
<organism evidence="3">
    <name type="scientific">Rhizobium leguminosarum</name>
    <dbReference type="NCBI Taxonomy" id="384"/>
    <lineage>
        <taxon>Bacteria</taxon>
        <taxon>Pseudomonadati</taxon>
        <taxon>Pseudomonadota</taxon>
        <taxon>Alphaproteobacteria</taxon>
        <taxon>Hyphomicrobiales</taxon>
        <taxon>Rhizobiaceae</taxon>
        <taxon>Rhizobium/Agrobacterium group</taxon>
        <taxon>Rhizobium</taxon>
    </lineage>
</organism>
<gene>
    <name evidence="3" type="ORF">A4A59_25695</name>
</gene>
<dbReference type="Gene3D" id="3.30.370.10">
    <property type="entry name" value="Barstar-like"/>
    <property type="match status" value="1"/>
</dbReference>
<reference evidence="3" key="1">
    <citation type="submission" date="2016-03" db="EMBL/GenBank/DDBJ databases">
        <title>Microsymbionts genomes from the relict species Vavilovia formosa.</title>
        <authorList>
            <person name="Chirak E."/>
            <person name="Kimeklis A."/>
            <person name="Kopat V."/>
            <person name="Andronov E."/>
        </authorList>
    </citation>
    <scope>NUCLEOTIDE SEQUENCE [LARGE SCALE GENOMIC DNA]</scope>
    <source>
        <strain evidence="3">Vaf12</strain>
    </source>
</reference>
<dbReference type="RefSeq" id="WP_062943513.1">
    <property type="nucleotide sequence ID" value="NZ_CP171844.1"/>
</dbReference>
<dbReference type="SUPFAM" id="SSF52038">
    <property type="entry name" value="Barstar-related"/>
    <property type="match status" value="1"/>
</dbReference>
<evidence type="ECO:0000256" key="1">
    <source>
        <dbReference type="ARBA" id="ARBA00006845"/>
    </source>
</evidence>
<sequence>MSATEAVVVMDGTRLVGHDKFHDGFAETFGFPDFYGRNMDAWIDCMSCLDDPDAGMSKLTIEPGKAPTVRINNYLHFKDAAPQQWVDLMECAAFVNWRRTEKGRGAVLALAF</sequence>
<comment type="similarity">
    <text evidence="1">Belongs to the barstar family.</text>
</comment>
<accession>A0A154IE05</accession>
<dbReference type="Pfam" id="PF01337">
    <property type="entry name" value="Barstar"/>
    <property type="match status" value="1"/>
</dbReference>
<feature type="domain" description="Barstar (barnase inhibitor)" evidence="2">
    <location>
        <begin position="7"/>
        <end position="100"/>
    </location>
</feature>
<dbReference type="AlphaFoldDB" id="A0A154IE05"/>
<dbReference type="EMBL" id="LVYU01000111">
    <property type="protein sequence ID" value="KZA98675.1"/>
    <property type="molecule type" value="Genomic_DNA"/>
</dbReference>
<evidence type="ECO:0000313" key="3">
    <source>
        <dbReference type="EMBL" id="KZA98675.1"/>
    </source>
</evidence>
<comment type="caution">
    <text evidence="3">The sequence shown here is derived from an EMBL/GenBank/DDBJ whole genome shotgun (WGS) entry which is preliminary data.</text>
</comment>
<protein>
    <submittedName>
        <fullName evidence="3">Barnase inhibitor</fullName>
    </submittedName>
</protein>